<sequence length="105" mass="11575">MPGVTLAAWEIGHINEHAGVPNLPERAGHKACVAVELSGPGEVDRLYVELNAKGVAFERPPANYIWNARCAYFYDPDGTVWELYAWLDGGPGDYHDPEKHARTGE</sequence>
<evidence type="ECO:0000259" key="1">
    <source>
        <dbReference type="PROSITE" id="PS51819"/>
    </source>
</evidence>
<dbReference type="PROSITE" id="PS51819">
    <property type="entry name" value="VOC"/>
    <property type="match status" value="1"/>
</dbReference>
<dbReference type="Gene3D" id="3.10.180.10">
    <property type="entry name" value="2,3-Dihydroxybiphenyl 1,2-Dioxygenase, domain 1"/>
    <property type="match status" value="1"/>
</dbReference>
<feature type="non-terminal residue" evidence="2">
    <location>
        <position position="1"/>
    </location>
</feature>
<comment type="caution">
    <text evidence="2">The sequence shown here is derived from an EMBL/GenBank/DDBJ whole genome shotgun (WGS) entry which is preliminary data.</text>
</comment>
<dbReference type="InterPro" id="IPR029068">
    <property type="entry name" value="Glyas_Bleomycin-R_OHBP_Dase"/>
</dbReference>
<dbReference type="SUPFAM" id="SSF54593">
    <property type="entry name" value="Glyoxalase/Bleomycin resistance protein/Dihydroxybiphenyl dioxygenase"/>
    <property type="match status" value="1"/>
</dbReference>
<dbReference type="Pfam" id="PF00903">
    <property type="entry name" value="Glyoxalase"/>
    <property type="match status" value="1"/>
</dbReference>
<dbReference type="InterPro" id="IPR037523">
    <property type="entry name" value="VOC_core"/>
</dbReference>
<accession>A0A6B0Y2M1</accession>
<dbReference type="InterPro" id="IPR004360">
    <property type="entry name" value="Glyas_Fos-R_dOase_dom"/>
</dbReference>
<feature type="domain" description="VOC" evidence="1">
    <location>
        <begin position="1"/>
        <end position="86"/>
    </location>
</feature>
<name>A0A6B0Y2M1_9RHOB</name>
<protein>
    <submittedName>
        <fullName evidence="2">VOC family protein</fullName>
    </submittedName>
</protein>
<proteinExistence type="predicted"/>
<gene>
    <name evidence="2" type="ORF">F4Y60_10665</name>
</gene>
<dbReference type="EMBL" id="VXRY01000432">
    <property type="protein sequence ID" value="MXY34525.1"/>
    <property type="molecule type" value="Genomic_DNA"/>
</dbReference>
<reference evidence="2" key="1">
    <citation type="submission" date="2019-09" db="EMBL/GenBank/DDBJ databases">
        <title>Characterisation of the sponge microbiome using genome-centric metagenomics.</title>
        <authorList>
            <person name="Engelberts J.P."/>
            <person name="Robbins S.J."/>
            <person name="De Goeij J.M."/>
            <person name="Aranda M."/>
            <person name="Bell S.C."/>
            <person name="Webster N.S."/>
        </authorList>
    </citation>
    <scope>NUCLEOTIDE SEQUENCE</scope>
    <source>
        <strain evidence="2">SB0664_bin_43</strain>
    </source>
</reference>
<evidence type="ECO:0000313" key="2">
    <source>
        <dbReference type="EMBL" id="MXY34525.1"/>
    </source>
</evidence>
<organism evidence="2">
    <name type="scientific">Boseongicola sp. SB0664_bin_43</name>
    <dbReference type="NCBI Taxonomy" id="2604844"/>
    <lineage>
        <taxon>Bacteria</taxon>
        <taxon>Pseudomonadati</taxon>
        <taxon>Pseudomonadota</taxon>
        <taxon>Alphaproteobacteria</taxon>
        <taxon>Rhodobacterales</taxon>
        <taxon>Paracoccaceae</taxon>
        <taxon>Boseongicola</taxon>
    </lineage>
</organism>
<dbReference type="AlphaFoldDB" id="A0A6B0Y2M1"/>